<dbReference type="AlphaFoldDB" id="A0A7I8L8J4"/>
<feature type="coiled-coil region" evidence="1">
    <location>
        <begin position="151"/>
        <end position="276"/>
    </location>
</feature>
<feature type="compositionally biased region" description="Acidic residues" evidence="2">
    <location>
        <begin position="339"/>
        <end position="356"/>
    </location>
</feature>
<name>A0A7I8L8J4_SPIIN</name>
<sequence length="383" mass="43759">MKEPGRAGHRHSPILSSPFSPATPRFDAPPTISPRPPRRTPAGRASAASSSRKLAAGIWRQQVQLERFSPWAVHGQPRPPCVCKLKNSHIHGDPVPSLSGGLRFKHELANFAMERATRWDTGIPESELTRLLDHLNVVPDEQPHGRMTSTAVDLRDELDQARARVADLEDECELWQKKLSDLYEKALRRRRKEEKLAAMAADLEGELRRERKDRRWLEAENIKLAGEVAAAEASAWRRLQDYEEQKKERELMEEVCRELVEEADGGRAEIEVLKREAMEIRGELDWERRMLQVAEDWREERVQMKLIDAKLAIEVQRSQVSKLRPMLQKFLRGEVVSVAEEEGDDNGDEDDGDSSWEEMLSRSEELDSSIPSIGTEGEVMAER</sequence>
<dbReference type="PANTHER" id="PTHR31071:SF2">
    <property type="entry name" value="ACTIN CYTOSKELETON-REGULATORY COMPLEX PAN-LIKE PROTEIN"/>
    <property type="match status" value="1"/>
</dbReference>
<evidence type="ECO:0000256" key="2">
    <source>
        <dbReference type="SAM" id="MobiDB-lite"/>
    </source>
</evidence>
<feature type="region of interest" description="Disordered" evidence="2">
    <location>
        <begin position="337"/>
        <end position="383"/>
    </location>
</feature>
<keyword evidence="1" id="KW-0175">Coiled coil</keyword>
<dbReference type="InterPro" id="IPR043424">
    <property type="entry name" value="BLT-like"/>
</dbReference>
<protein>
    <submittedName>
        <fullName evidence="3">Uncharacterized protein</fullName>
    </submittedName>
</protein>
<evidence type="ECO:0000256" key="1">
    <source>
        <dbReference type="SAM" id="Coils"/>
    </source>
</evidence>
<feature type="region of interest" description="Disordered" evidence="2">
    <location>
        <begin position="1"/>
        <end position="53"/>
    </location>
</feature>
<organism evidence="3 4">
    <name type="scientific">Spirodela intermedia</name>
    <name type="common">Intermediate duckweed</name>
    <dbReference type="NCBI Taxonomy" id="51605"/>
    <lineage>
        <taxon>Eukaryota</taxon>
        <taxon>Viridiplantae</taxon>
        <taxon>Streptophyta</taxon>
        <taxon>Embryophyta</taxon>
        <taxon>Tracheophyta</taxon>
        <taxon>Spermatophyta</taxon>
        <taxon>Magnoliopsida</taxon>
        <taxon>Liliopsida</taxon>
        <taxon>Araceae</taxon>
        <taxon>Lemnoideae</taxon>
        <taxon>Spirodela</taxon>
    </lineage>
</organism>
<proteinExistence type="predicted"/>
<evidence type="ECO:0000313" key="4">
    <source>
        <dbReference type="Proteomes" id="UP000663760"/>
    </source>
</evidence>
<gene>
    <name evidence="3" type="ORF">SI8410_11016263</name>
</gene>
<dbReference type="PANTHER" id="PTHR31071">
    <property type="entry name" value="GB|AAF24581.1"/>
    <property type="match status" value="1"/>
</dbReference>
<keyword evidence="4" id="KW-1185">Reference proteome</keyword>
<feature type="compositionally biased region" description="Low complexity" evidence="2">
    <location>
        <begin position="40"/>
        <end position="52"/>
    </location>
</feature>
<dbReference type="Proteomes" id="UP000663760">
    <property type="component" value="Chromosome 11"/>
</dbReference>
<accession>A0A7I8L8J4</accession>
<evidence type="ECO:0000313" key="3">
    <source>
        <dbReference type="EMBL" id="CAA7405585.1"/>
    </source>
</evidence>
<reference evidence="3" key="1">
    <citation type="submission" date="2020-02" db="EMBL/GenBank/DDBJ databases">
        <authorList>
            <person name="Scholz U."/>
            <person name="Mascher M."/>
            <person name="Fiebig A."/>
        </authorList>
    </citation>
    <scope>NUCLEOTIDE SEQUENCE</scope>
</reference>
<dbReference type="EMBL" id="LR746274">
    <property type="protein sequence ID" value="CAA7405585.1"/>
    <property type="molecule type" value="Genomic_DNA"/>
</dbReference>